<dbReference type="Proteomes" id="UP001187315">
    <property type="component" value="Unassembled WGS sequence"/>
</dbReference>
<dbReference type="Gene3D" id="2.60.120.40">
    <property type="match status" value="1"/>
</dbReference>
<feature type="chain" id="PRO_5041687115" description="TNF family profile domain-containing protein" evidence="1">
    <location>
        <begin position="23"/>
        <end position="163"/>
    </location>
</feature>
<reference evidence="2" key="1">
    <citation type="submission" date="2023-08" db="EMBL/GenBank/DDBJ databases">
        <title>Pelteobagrus vachellii genome.</title>
        <authorList>
            <person name="Liu H."/>
        </authorList>
    </citation>
    <scope>NUCLEOTIDE SEQUENCE</scope>
    <source>
        <strain evidence="2">PRFRI_2022a</strain>
        <tissue evidence="2">Muscle</tissue>
    </source>
</reference>
<keyword evidence="3" id="KW-1185">Reference proteome</keyword>
<protein>
    <recommendedName>
        <fullName evidence="4">TNF family profile domain-containing protein</fullName>
    </recommendedName>
</protein>
<dbReference type="SUPFAM" id="SSF49842">
    <property type="entry name" value="TNF-like"/>
    <property type="match status" value="1"/>
</dbReference>
<dbReference type="AlphaFoldDB" id="A0AA88MGI6"/>
<dbReference type="EMBL" id="JAVHJS010000014">
    <property type="protein sequence ID" value="KAK2836198.1"/>
    <property type="molecule type" value="Genomic_DNA"/>
</dbReference>
<keyword evidence="1" id="KW-0732">Signal</keyword>
<sequence>MIWVSILSLGLGASIVLHVILSQRSITEIQSKHTDGKSSTHSQLTTYNLVKNTKDEGQMLWQKKNEAQQNTTIKIEDDGNYFLFLKVTLQNRKPGVNYTITVKKMPEGSKSTEILVGHINETENSTGFMGIGVLLSENTLINVTCNPLPQLDVLNTYIGFIKF</sequence>
<feature type="signal peptide" evidence="1">
    <location>
        <begin position="1"/>
        <end position="22"/>
    </location>
</feature>
<comment type="caution">
    <text evidence="2">The sequence shown here is derived from an EMBL/GenBank/DDBJ whole genome shotgun (WGS) entry which is preliminary data.</text>
</comment>
<organism evidence="2 3">
    <name type="scientific">Tachysurus vachellii</name>
    <name type="common">Darkbarbel catfish</name>
    <name type="synonym">Pelteobagrus vachellii</name>
    <dbReference type="NCBI Taxonomy" id="175792"/>
    <lineage>
        <taxon>Eukaryota</taxon>
        <taxon>Metazoa</taxon>
        <taxon>Chordata</taxon>
        <taxon>Craniata</taxon>
        <taxon>Vertebrata</taxon>
        <taxon>Euteleostomi</taxon>
        <taxon>Actinopterygii</taxon>
        <taxon>Neopterygii</taxon>
        <taxon>Teleostei</taxon>
        <taxon>Ostariophysi</taxon>
        <taxon>Siluriformes</taxon>
        <taxon>Bagridae</taxon>
        <taxon>Tachysurus</taxon>
    </lineage>
</organism>
<dbReference type="InterPro" id="IPR008983">
    <property type="entry name" value="Tumour_necrosis_fac-like_dom"/>
</dbReference>
<name>A0AA88MGI6_TACVA</name>
<accession>A0AA88MGI6</accession>
<evidence type="ECO:0008006" key="4">
    <source>
        <dbReference type="Google" id="ProtNLM"/>
    </source>
</evidence>
<evidence type="ECO:0000256" key="1">
    <source>
        <dbReference type="SAM" id="SignalP"/>
    </source>
</evidence>
<gene>
    <name evidence="2" type="ORF">Q7C36_014067</name>
</gene>
<evidence type="ECO:0000313" key="2">
    <source>
        <dbReference type="EMBL" id="KAK2836198.1"/>
    </source>
</evidence>
<evidence type="ECO:0000313" key="3">
    <source>
        <dbReference type="Proteomes" id="UP001187315"/>
    </source>
</evidence>
<proteinExistence type="predicted"/>